<dbReference type="OMA" id="MPNYGPA"/>
<proteinExistence type="predicted"/>
<dbReference type="OrthoDB" id="7684978at2759"/>
<evidence type="ECO:0000313" key="4">
    <source>
        <dbReference type="Proteomes" id="UP000268350"/>
    </source>
</evidence>
<accession>A0A3B0KST0</accession>
<feature type="compositionally biased region" description="Polar residues" evidence="1">
    <location>
        <begin position="400"/>
        <end position="424"/>
    </location>
</feature>
<name>A0A3B0KST0_DROGU</name>
<feature type="chain" id="PRO_5017434546" evidence="2">
    <location>
        <begin position="32"/>
        <end position="475"/>
    </location>
</feature>
<sequence>MDLDILKHSSTFVWATILIWSLELNSRSCQAVPVGSSAERVHIRLHMPEVVRQHTHFHNVYKYPKTFPQHSAPAPASAPGSGPVPVPAPTSANLKLLGKPHVQLLGYTTATGDTGSMSPSLMQLMATAVAPTHMPPAPTSLTPNYGPALFDSFNQEMLQDAASLSATPKTTERPIPKPAMKQQLLQQFFTPNVISALQQPGGKREEVQDSSLEEDYFEKNSLLNLNFLEALQREYLSKFGGRRKRKKSSLKFGKTRPKDYHAFPQKNAKPYYYQENREEDDPSEHFQDYSDEPQDDYEEVMLMSHEGSGSGRGRSRGRNSNPTSYMESSSKWGGFYPPETDLDDGQGYDSAVAFSDQDNSISGMPTVEDFLDDANNHPQSDFGNFYDPHPNRHPYPRSYGGSNEMASQPSQPWLPSQTTANNWVTPTTPTSTHPSKGIRLRPRSPGSGQKVRYVKLVTRKKRKNRDRIRTKRYRP</sequence>
<dbReference type="AlphaFoldDB" id="A0A3B0KST0"/>
<feature type="region of interest" description="Disordered" evidence="1">
    <location>
        <begin position="68"/>
        <end position="89"/>
    </location>
</feature>
<gene>
    <name evidence="3" type="ORF">DGUA_6G019729</name>
</gene>
<dbReference type="EMBL" id="OUUW01000014">
    <property type="protein sequence ID" value="SPP88271.1"/>
    <property type="molecule type" value="Genomic_DNA"/>
</dbReference>
<feature type="region of interest" description="Disordered" evidence="1">
    <location>
        <begin position="305"/>
        <end position="451"/>
    </location>
</feature>
<keyword evidence="4" id="KW-1185">Reference proteome</keyword>
<evidence type="ECO:0000313" key="3">
    <source>
        <dbReference type="EMBL" id="SPP88271.1"/>
    </source>
</evidence>
<keyword evidence="2" id="KW-0732">Signal</keyword>
<feature type="compositionally biased region" description="Polar residues" evidence="1">
    <location>
        <begin position="322"/>
        <end position="331"/>
    </location>
</feature>
<reference evidence="4" key="1">
    <citation type="submission" date="2018-01" db="EMBL/GenBank/DDBJ databases">
        <authorList>
            <person name="Alioto T."/>
            <person name="Alioto T."/>
        </authorList>
    </citation>
    <scope>NUCLEOTIDE SEQUENCE [LARGE SCALE GENOMIC DNA]</scope>
</reference>
<feature type="region of interest" description="Disordered" evidence="1">
    <location>
        <begin position="246"/>
        <end position="270"/>
    </location>
</feature>
<feature type="compositionally biased region" description="Basic residues" evidence="1">
    <location>
        <begin position="246"/>
        <end position="255"/>
    </location>
</feature>
<evidence type="ECO:0000256" key="2">
    <source>
        <dbReference type="SAM" id="SignalP"/>
    </source>
</evidence>
<organism evidence="3 4">
    <name type="scientific">Drosophila guanche</name>
    <name type="common">Fruit fly</name>
    <dbReference type="NCBI Taxonomy" id="7266"/>
    <lineage>
        <taxon>Eukaryota</taxon>
        <taxon>Metazoa</taxon>
        <taxon>Ecdysozoa</taxon>
        <taxon>Arthropoda</taxon>
        <taxon>Hexapoda</taxon>
        <taxon>Insecta</taxon>
        <taxon>Pterygota</taxon>
        <taxon>Neoptera</taxon>
        <taxon>Endopterygota</taxon>
        <taxon>Diptera</taxon>
        <taxon>Brachycera</taxon>
        <taxon>Muscomorpha</taxon>
        <taxon>Ephydroidea</taxon>
        <taxon>Drosophilidae</taxon>
        <taxon>Drosophila</taxon>
        <taxon>Sophophora</taxon>
    </lineage>
</organism>
<feature type="compositionally biased region" description="Low complexity" evidence="1">
    <location>
        <begin position="425"/>
        <end position="435"/>
    </location>
</feature>
<protein>
    <submittedName>
        <fullName evidence="3">Uncharacterized protein</fullName>
    </submittedName>
</protein>
<feature type="signal peptide" evidence="2">
    <location>
        <begin position="1"/>
        <end position="31"/>
    </location>
</feature>
<dbReference type="Proteomes" id="UP000268350">
    <property type="component" value="Unassembled WGS sequence"/>
</dbReference>
<evidence type="ECO:0000256" key="1">
    <source>
        <dbReference type="SAM" id="MobiDB-lite"/>
    </source>
</evidence>
<feature type="compositionally biased region" description="Low complexity" evidence="1">
    <location>
        <begin position="71"/>
        <end position="81"/>
    </location>
</feature>